<reference evidence="2 3" key="1">
    <citation type="submission" date="2016-04" db="EMBL/GenBank/DDBJ databases">
        <title>Draft genome of Fonsecaea erecta CBS 125763.</title>
        <authorList>
            <person name="Weiss V.A."/>
            <person name="Vicente V.A."/>
            <person name="Raittz R.T."/>
            <person name="Moreno L.F."/>
            <person name="De Souza E.M."/>
            <person name="Pedrosa F.O."/>
            <person name="Steffens M.B."/>
            <person name="Faoro H."/>
            <person name="Tadra-Sfeir M.Z."/>
            <person name="Najafzadeh M.J."/>
            <person name="Felipe M.S."/>
            <person name="Teixeira M."/>
            <person name="Sun J."/>
            <person name="Xi L."/>
            <person name="Gomes R."/>
            <person name="De Azevedo C.M."/>
            <person name="Salgado C.G."/>
            <person name="Da Silva M.B."/>
            <person name="Nascimento M.F."/>
            <person name="Queiroz-Telles F."/>
            <person name="Attili D.S."/>
            <person name="Gorbushina A."/>
        </authorList>
    </citation>
    <scope>NUCLEOTIDE SEQUENCE [LARGE SCALE GENOMIC DNA]</scope>
    <source>
        <strain evidence="2 3">CBS 125763</strain>
    </source>
</reference>
<keyword evidence="1" id="KW-0472">Membrane</keyword>
<evidence type="ECO:0000313" key="2">
    <source>
        <dbReference type="EMBL" id="OAP64512.1"/>
    </source>
</evidence>
<feature type="transmembrane region" description="Helical" evidence="1">
    <location>
        <begin position="144"/>
        <end position="167"/>
    </location>
</feature>
<keyword evidence="1" id="KW-1133">Transmembrane helix</keyword>
<keyword evidence="1" id="KW-0812">Transmembrane</keyword>
<dbReference type="EMBL" id="LVYI01000001">
    <property type="protein sequence ID" value="OAP64512.1"/>
    <property type="molecule type" value="Genomic_DNA"/>
</dbReference>
<dbReference type="PANTHER" id="PTHR35394:SF5">
    <property type="entry name" value="DUF3176 DOMAIN-CONTAINING PROTEIN"/>
    <property type="match status" value="1"/>
</dbReference>
<evidence type="ECO:0000256" key="1">
    <source>
        <dbReference type="SAM" id="Phobius"/>
    </source>
</evidence>
<protein>
    <submittedName>
        <fullName evidence="2">Uncharacterized protein</fullName>
    </submittedName>
</protein>
<evidence type="ECO:0000313" key="3">
    <source>
        <dbReference type="Proteomes" id="UP000078343"/>
    </source>
</evidence>
<organism evidence="2 3">
    <name type="scientific">Fonsecaea erecta</name>
    <dbReference type="NCBI Taxonomy" id="1367422"/>
    <lineage>
        <taxon>Eukaryota</taxon>
        <taxon>Fungi</taxon>
        <taxon>Dikarya</taxon>
        <taxon>Ascomycota</taxon>
        <taxon>Pezizomycotina</taxon>
        <taxon>Eurotiomycetes</taxon>
        <taxon>Chaetothyriomycetidae</taxon>
        <taxon>Chaetothyriales</taxon>
        <taxon>Herpotrichiellaceae</taxon>
        <taxon>Fonsecaea</taxon>
    </lineage>
</organism>
<dbReference type="OrthoDB" id="5242705at2759"/>
<dbReference type="PANTHER" id="PTHR35394">
    <property type="entry name" value="DUF3176 DOMAIN-CONTAINING PROTEIN"/>
    <property type="match status" value="1"/>
</dbReference>
<dbReference type="RefSeq" id="XP_018697879.1">
    <property type="nucleotide sequence ID" value="XM_018832000.1"/>
</dbReference>
<sequence length="218" mass="24561">MFYYASRSVCQEVSRREPISDWTFNILDLLIGTVSQDFVLDVTTGLGGQRPHVVASQFWAIDGDINLLYEIFDLVVTGRDTTAGLETASSFLRTLADALTYNNLYVDDVVATIGRPDYHWDSPNTTRLLSGTVWVEKDSVHVRWTWLTLPIALNVAGILYLALSVFYTRRHHLTLWKSSILATLYHGLHQNLLQPDQAYKRASDMVEAASALSVRLVP</sequence>
<proteinExistence type="predicted"/>
<accession>A0A178ZXU9</accession>
<dbReference type="GeneID" id="30004654"/>
<keyword evidence="3" id="KW-1185">Reference proteome</keyword>
<dbReference type="AlphaFoldDB" id="A0A178ZXU9"/>
<name>A0A178ZXU9_9EURO</name>
<dbReference type="Proteomes" id="UP000078343">
    <property type="component" value="Unassembled WGS sequence"/>
</dbReference>
<comment type="caution">
    <text evidence="2">The sequence shown here is derived from an EMBL/GenBank/DDBJ whole genome shotgun (WGS) entry which is preliminary data.</text>
</comment>
<gene>
    <name evidence="2" type="ORF">AYL99_00484</name>
</gene>